<keyword evidence="1" id="KW-0472">Membrane</keyword>
<keyword evidence="1" id="KW-1133">Transmembrane helix</keyword>
<organism evidence="2 3">
    <name type="scientific">Parvimonas micra</name>
    <dbReference type="NCBI Taxonomy" id="33033"/>
    <lineage>
        <taxon>Bacteria</taxon>
        <taxon>Bacillati</taxon>
        <taxon>Bacillota</taxon>
        <taxon>Tissierellia</taxon>
        <taxon>Tissierellales</taxon>
        <taxon>Peptoniphilaceae</taxon>
        <taxon>Parvimonas</taxon>
    </lineage>
</organism>
<protein>
    <submittedName>
        <fullName evidence="2">Uncharacterized protein</fullName>
    </submittedName>
</protein>
<sequence>MDNKFIKARRMDLISKLIKEEDSNFTSKVNSILPEDSKLVKLTSDLILIKKENGFDFGFSKDALSKTSGNPVELESLFDPLISSYVPKMKEDIISLLEEKKNSGVLITDIDPEEFITLDQVKELMKEKLKLIQWANKKLSLSSVRAFIFGLFIFGLISLFVFIKILSSGYVYGLTSFLAALFYAVIVSVSVHMIFFFATDYSPKKKKALAKLKNLILTSQSHDLLSLKEEFFKNFKLITLELEDEKMNEFSEKDLANVYDYLFHQTNDGDNDSKNEDSNESINDYDENLFMFFAEINNQ</sequence>
<feature type="transmembrane region" description="Helical" evidence="1">
    <location>
        <begin position="146"/>
        <end position="166"/>
    </location>
</feature>
<dbReference type="RefSeq" id="WP_278476730.1">
    <property type="nucleotide sequence ID" value="NZ_JABZRE010000001.1"/>
</dbReference>
<name>A0A930E2M4_9FIRM</name>
<reference evidence="2" key="1">
    <citation type="submission" date="2020-04" db="EMBL/GenBank/DDBJ databases">
        <title>Deep metagenomics examines the oral microbiome during advanced dental caries in children, revealing novel taxa and co-occurrences with host molecules.</title>
        <authorList>
            <person name="Baker J.L."/>
            <person name="Morton J.T."/>
            <person name="Dinis M."/>
            <person name="Alvarez R."/>
            <person name="Tran N.C."/>
            <person name="Knight R."/>
            <person name="Edlund A."/>
        </authorList>
    </citation>
    <scope>NUCLEOTIDE SEQUENCE</scope>
    <source>
        <strain evidence="2">JCVI_23_bin.11</strain>
    </source>
</reference>
<feature type="transmembrane region" description="Helical" evidence="1">
    <location>
        <begin position="172"/>
        <end position="198"/>
    </location>
</feature>
<comment type="caution">
    <text evidence="2">The sequence shown here is derived from an EMBL/GenBank/DDBJ whole genome shotgun (WGS) entry which is preliminary data.</text>
</comment>
<evidence type="ECO:0000256" key="1">
    <source>
        <dbReference type="SAM" id="Phobius"/>
    </source>
</evidence>
<accession>A0A930E2M4</accession>
<dbReference type="AlphaFoldDB" id="A0A930E2M4"/>
<gene>
    <name evidence="2" type="ORF">HXM94_00605</name>
</gene>
<dbReference type="EMBL" id="JABZRE010000001">
    <property type="protein sequence ID" value="MBF1306274.1"/>
    <property type="molecule type" value="Genomic_DNA"/>
</dbReference>
<evidence type="ECO:0000313" key="2">
    <source>
        <dbReference type="EMBL" id="MBF1306274.1"/>
    </source>
</evidence>
<proteinExistence type="predicted"/>
<dbReference type="Proteomes" id="UP000758611">
    <property type="component" value="Unassembled WGS sequence"/>
</dbReference>
<keyword evidence="1" id="KW-0812">Transmembrane</keyword>
<evidence type="ECO:0000313" key="3">
    <source>
        <dbReference type="Proteomes" id="UP000758611"/>
    </source>
</evidence>